<evidence type="ECO:0000256" key="4">
    <source>
        <dbReference type="ARBA" id="ARBA00023026"/>
    </source>
</evidence>
<evidence type="ECO:0000313" key="8">
    <source>
        <dbReference type="Proteomes" id="UP000237230"/>
    </source>
</evidence>
<dbReference type="GO" id="GO:0061630">
    <property type="term" value="F:ubiquitin protein ligase activity"/>
    <property type="evidence" value="ECO:0007669"/>
    <property type="project" value="UniProtKB-EC"/>
</dbReference>
<evidence type="ECO:0000256" key="1">
    <source>
        <dbReference type="ARBA" id="ARBA00000900"/>
    </source>
</evidence>
<evidence type="ECO:0000256" key="2">
    <source>
        <dbReference type="ARBA" id="ARBA00012483"/>
    </source>
</evidence>
<comment type="caution">
    <text evidence="7">The sequence shown here is derived from an EMBL/GenBank/DDBJ whole genome shotgun (WGS) entry which is preliminary data.</text>
</comment>
<evidence type="ECO:0000256" key="3">
    <source>
        <dbReference type="ARBA" id="ARBA00022729"/>
    </source>
</evidence>
<dbReference type="SUPFAM" id="SSF52058">
    <property type="entry name" value="L domain-like"/>
    <property type="match status" value="1"/>
</dbReference>
<keyword evidence="5" id="KW-0833">Ubl conjugation pathway</keyword>
<evidence type="ECO:0000256" key="5">
    <source>
        <dbReference type="PROSITE-ProRule" id="PRU01398"/>
    </source>
</evidence>
<dbReference type="InterPro" id="IPR050328">
    <property type="entry name" value="Dev_Immune_Receptor"/>
</dbReference>
<gene>
    <name evidence="7" type="ORF">BGP84_14435</name>
</gene>
<dbReference type="InterPro" id="IPR029487">
    <property type="entry name" value="NEL_dom"/>
</dbReference>
<dbReference type="EC" id="2.3.2.27" evidence="2"/>
<reference evidence="7 8" key="1">
    <citation type="submission" date="2016-08" db="EMBL/GenBank/DDBJ databases">
        <authorList>
            <person name="Seilhamer J.J."/>
        </authorList>
    </citation>
    <scope>NUCLEOTIDE SEQUENCE [LARGE SCALE GENOMIC DNA]</scope>
    <source>
        <strain evidence="7 8">KH-21-114</strain>
    </source>
</reference>
<keyword evidence="5" id="KW-0964">Secreted</keyword>
<dbReference type="InterPro" id="IPR001611">
    <property type="entry name" value="Leu-rich_rpt"/>
</dbReference>
<comment type="caution">
    <text evidence="5">Lacks conserved residue(s) required for the propagation of feature annotation.</text>
</comment>
<comment type="catalytic activity">
    <reaction evidence="1">
        <text>S-ubiquitinyl-[E2 ubiquitin-conjugating enzyme]-L-cysteine + [acceptor protein]-L-lysine = [E2 ubiquitin-conjugating enzyme]-L-cysteine + N(6)-ubiquitinyl-[acceptor protein]-L-lysine.</text>
        <dbReference type="EC" id="2.3.2.27"/>
    </reaction>
</comment>
<accession>A0A2S3X7G7</accession>
<reference evidence="7 8" key="2">
    <citation type="submission" date="2018-03" db="EMBL/GenBank/DDBJ databases">
        <title>Draft genome of Pseudomonas putida strain KH-21-114.</title>
        <authorList>
            <person name="Yoshizawa S."/>
            <person name="Khan N.H."/>
            <person name="Nishimura M."/>
            <person name="Chiura H.X."/>
            <person name="Ogura Y."/>
            <person name="Hayashi T."/>
            <person name="Kogure K."/>
        </authorList>
    </citation>
    <scope>NUCLEOTIDE SEQUENCE [LARGE SCALE GENOMIC DNA]</scope>
    <source>
        <strain evidence="7 8">KH-21-114</strain>
    </source>
</reference>
<dbReference type="GO" id="GO:0016567">
    <property type="term" value="P:protein ubiquitination"/>
    <property type="evidence" value="ECO:0007669"/>
    <property type="project" value="InterPro"/>
</dbReference>
<evidence type="ECO:0000313" key="7">
    <source>
        <dbReference type="EMBL" id="POG11552.1"/>
    </source>
</evidence>
<dbReference type="PROSITE" id="PS52053">
    <property type="entry name" value="NEL"/>
    <property type="match status" value="1"/>
</dbReference>
<organism evidence="7 8">
    <name type="scientific">Pseudomonas putida</name>
    <name type="common">Arthrobacter siderocapsulatus</name>
    <dbReference type="NCBI Taxonomy" id="303"/>
    <lineage>
        <taxon>Bacteria</taxon>
        <taxon>Pseudomonadati</taxon>
        <taxon>Pseudomonadota</taxon>
        <taxon>Gammaproteobacteria</taxon>
        <taxon>Pseudomonadales</taxon>
        <taxon>Pseudomonadaceae</taxon>
        <taxon>Pseudomonas</taxon>
    </lineage>
</organism>
<dbReference type="Gene3D" id="3.80.10.10">
    <property type="entry name" value="Ribonuclease Inhibitor"/>
    <property type="match status" value="1"/>
</dbReference>
<dbReference type="PROSITE" id="PS51450">
    <property type="entry name" value="LRR"/>
    <property type="match status" value="2"/>
</dbReference>
<keyword evidence="3" id="KW-0732">Signal</keyword>
<evidence type="ECO:0000259" key="6">
    <source>
        <dbReference type="PROSITE" id="PS52053"/>
    </source>
</evidence>
<protein>
    <recommendedName>
        <fullName evidence="2">RING-type E3 ubiquitin transferase</fullName>
        <ecNumber evidence="2">2.3.2.27</ecNumber>
    </recommendedName>
</protein>
<dbReference type="PANTHER" id="PTHR24373:SF275">
    <property type="entry name" value="TIR DOMAIN-CONTAINING PROTEIN"/>
    <property type="match status" value="1"/>
</dbReference>
<comment type="similarity">
    <text evidence="5">Belongs to the LRR-containing bacterial E3 ligase family.</text>
</comment>
<dbReference type="InterPro" id="IPR046673">
    <property type="entry name" value="ToxA_N"/>
</dbReference>
<dbReference type="EMBL" id="MINH01000019">
    <property type="protein sequence ID" value="POG11552.1"/>
    <property type="molecule type" value="Genomic_DNA"/>
</dbReference>
<dbReference type="GO" id="GO:0005576">
    <property type="term" value="C:extracellular region"/>
    <property type="evidence" value="ECO:0007669"/>
    <property type="project" value="UniProtKB-UniRule"/>
</dbReference>
<dbReference type="PANTHER" id="PTHR24373">
    <property type="entry name" value="SLIT RELATED LEUCINE-RICH REPEAT NEURONAL PROTEIN"/>
    <property type="match status" value="1"/>
</dbReference>
<keyword evidence="4" id="KW-0843">Virulence</keyword>
<dbReference type="Pfam" id="PF20178">
    <property type="entry name" value="ToxA_N"/>
    <property type="match status" value="1"/>
</dbReference>
<dbReference type="Gene3D" id="1.20.58.360">
    <property type="entry name" value="Shigella T3SS effector IpaH defines"/>
    <property type="match status" value="1"/>
</dbReference>
<feature type="domain" description="NEL" evidence="6">
    <location>
        <begin position="1182"/>
        <end position="1544"/>
    </location>
</feature>
<keyword evidence="5" id="KW-1035">Host cytoplasm</keyword>
<dbReference type="InterPro" id="IPR032675">
    <property type="entry name" value="LRR_dom_sf"/>
</dbReference>
<sequence>MVQTVRKDYMDENGSPYSWYAAAAPEEQQLLKQCIGYRDTQVKALHAVLSKLKGISEFCKPLLEARLDLATDVEKAQYVHQPFEVVSPWINPPGFEFSPPPVQEPEPTTTRPVGAAQKRSLLEAALHNFEGLDEVGPYDALTQSTHTDEALRGLEPEGFVRLCRKLDLGQQYQDHLHAVYQGTNQAEIERLWIQANRQALKVQALIASLKGLLSRRGRDALVQLCNNERFPHYGEASLHCWRFSLFGIPIHDVLLIGPDQADQNNPCILFIPNDTEHPVREYPSLQAMGAHLRQRVLHSSFRQQLIGFAHKRQQPELSRRLESALFTVTDTGIRKPREASNIHWVKTPLASDPWPVLYQSHTKRLKQDARTIAVPTADADAKARAEQLQHWLDAGMNALNVAAFFIPGLDAVMLAVFAYDIMDSVFTGFAAWEDGDTHEALGQLQSLAINVAVLAGFAVGAKALKASGFVDALESVWHGDRQVLWHADMRGYASTKTLPEQLQPDPQGLYRTPTGTYLRLEGRLHEVFEDSQGQWRVRHPNAVNAYSPRLHHNGRGGWRLAHEQPLHWDDSQLMRRLTPNDNLADADLDAARRSSGIDARILRQVHLGNERPPAQLVELIQRLAVDDETLDIIHRVRQHKPLAAYKNYALPELLQLKGWPEDHVLKVYEGAEPFGAHTRLGGDWRPGQVEIEITLSDLENGELCQVIVDQLDSGVVHALMGDIPVSEQSSKLANLLGDQLQGKHHAIFDSLRASRRVPQSVHAQTLGRQFPGLPDAVLQDLLAATNPQEQQHLAMKRVPLRIGEQARIEQARARLDRALLGLYRKSLSTADSLTLEAALRAEYPAASLAQLFDIAVSDRARAAMLLGQRPIKPRFVSPSHLAGGGLGYHLSGRGMGIEERRLQRLYPALDPIERRNMLDDLRRHGNVGEQITALERQQQILDDHLRAWVAQATPEEQPSRNQLREVLNRVWRRDYVERFTLEHMHIPALPSLPVRLDHIIRLDIDAIGLQEIPEDFLRSFPRLQQLSIRNNSLLRTSSLFRALPDAHELGGLSLIDCGITELTFNERETLASLPALRALDLHDNPLQQLSGLERFTRLERLNLSDCQLYAWPDGLTALMENPHAALHNLDLSGNAITEVPELARVLASPFVAALERADNPARWCILRNPLASEPSLQLANRRVQVEFNLWLLDASDARRSIWDQLFVENAHPELQDIVERLAEVRAMDIDVDVWPLLELISDVRSRAIALHHPDLLPHLTQRLERVALEFANAESNALADALSTLQVEVSILSEVVTTPPHPGRMFNTMRGLYARESVNGCARIIHQGRVTTRAQLRQALDQDPNLNVAQLQLPWLDPLDDLPSDQVLGDDSDLEEIRLRLREELADLLGFPEPGPLQWFYTVAPLSGATIYNVEQRVFSLEADAIARRTWIAQHPDWQIYLRTHFAERFEALNERWVGVITYLEGLQHAAARADHGLPSEVLAGVIDLLGQVLATTPVDANGQLLPVTLNEGQYLEASNLIPARLQQEQAALNEQLTAEADPN</sequence>
<dbReference type="Pfam" id="PF14496">
    <property type="entry name" value="NEL"/>
    <property type="match status" value="1"/>
</dbReference>
<name>A0A2S3X7G7_PSEPU</name>
<proteinExistence type="inferred from homology"/>
<dbReference type="Proteomes" id="UP000237230">
    <property type="component" value="Unassembled WGS sequence"/>
</dbReference>